<dbReference type="Proteomes" id="UP001066276">
    <property type="component" value="Chromosome 7"/>
</dbReference>
<reference evidence="2" key="1">
    <citation type="journal article" date="2022" name="bioRxiv">
        <title>Sequencing and chromosome-scale assembly of the giantPleurodeles waltlgenome.</title>
        <authorList>
            <person name="Brown T."/>
            <person name="Elewa A."/>
            <person name="Iarovenko S."/>
            <person name="Subramanian E."/>
            <person name="Araus A.J."/>
            <person name="Petzold A."/>
            <person name="Susuki M."/>
            <person name="Suzuki K.-i.T."/>
            <person name="Hayashi T."/>
            <person name="Toyoda A."/>
            <person name="Oliveira C."/>
            <person name="Osipova E."/>
            <person name="Leigh N.D."/>
            <person name="Simon A."/>
            <person name="Yun M.H."/>
        </authorList>
    </citation>
    <scope>NUCLEOTIDE SEQUENCE</scope>
    <source>
        <strain evidence="2">20211129_DDA</strain>
        <tissue evidence="2">Liver</tissue>
    </source>
</reference>
<proteinExistence type="predicted"/>
<evidence type="ECO:0000313" key="3">
    <source>
        <dbReference type="Proteomes" id="UP001066276"/>
    </source>
</evidence>
<sequence length="202" mass="22665">MLHEESSERYSVSHGAHPSQPLPIWWTLTRASSTAPRLPSPERTSSPARLSHPPLFINDPSRTEKCAAWKLLVTPCSDTPMLRSGLCLRRRRRSITTPHLAPNGELAEQLSNWPPCSPALLFLVVSQCMITSYGQWTADAVDTRERRERDERDERDERGAQTHGAGAGWLASRFAHCECKCEREVRGVRRPAHGTRSGGCRC</sequence>
<dbReference type="EMBL" id="JANPWB010000011">
    <property type="protein sequence ID" value="KAJ1133249.1"/>
    <property type="molecule type" value="Genomic_DNA"/>
</dbReference>
<comment type="caution">
    <text evidence="2">The sequence shown here is derived from an EMBL/GenBank/DDBJ whole genome shotgun (WGS) entry which is preliminary data.</text>
</comment>
<evidence type="ECO:0000256" key="1">
    <source>
        <dbReference type="SAM" id="MobiDB-lite"/>
    </source>
</evidence>
<dbReference type="AlphaFoldDB" id="A0AAV7Q1Z7"/>
<gene>
    <name evidence="2" type="ORF">NDU88_011546</name>
</gene>
<evidence type="ECO:0000313" key="2">
    <source>
        <dbReference type="EMBL" id="KAJ1133249.1"/>
    </source>
</evidence>
<feature type="region of interest" description="Disordered" evidence="1">
    <location>
        <begin position="141"/>
        <end position="164"/>
    </location>
</feature>
<accession>A0AAV7Q1Z7</accession>
<feature type="region of interest" description="Disordered" evidence="1">
    <location>
        <begin position="36"/>
        <end position="56"/>
    </location>
</feature>
<feature type="compositionally biased region" description="Basic and acidic residues" evidence="1">
    <location>
        <begin position="141"/>
        <end position="160"/>
    </location>
</feature>
<name>A0AAV7Q1Z7_PLEWA</name>
<organism evidence="2 3">
    <name type="scientific">Pleurodeles waltl</name>
    <name type="common">Iberian ribbed newt</name>
    <dbReference type="NCBI Taxonomy" id="8319"/>
    <lineage>
        <taxon>Eukaryota</taxon>
        <taxon>Metazoa</taxon>
        <taxon>Chordata</taxon>
        <taxon>Craniata</taxon>
        <taxon>Vertebrata</taxon>
        <taxon>Euteleostomi</taxon>
        <taxon>Amphibia</taxon>
        <taxon>Batrachia</taxon>
        <taxon>Caudata</taxon>
        <taxon>Salamandroidea</taxon>
        <taxon>Salamandridae</taxon>
        <taxon>Pleurodelinae</taxon>
        <taxon>Pleurodeles</taxon>
    </lineage>
</organism>
<keyword evidence="3" id="KW-1185">Reference proteome</keyword>
<protein>
    <submittedName>
        <fullName evidence="2">Uncharacterized protein</fullName>
    </submittedName>
</protein>